<evidence type="ECO:0000313" key="2">
    <source>
        <dbReference type="Proteomes" id="UP000516057"/>
    </source>
</evidence>
<keyword evidence="2" id="KW-1185">Reference proteome</keyword>
<proteinExistence type="predicted"/>
<dbReference type="EMBL" id="CP060790">
    <property type="protein sequence ID" value="QNP61404.1"/>
    <property type="molecule type" value="Genomic_DNA"/>
</dbReference>
<dbReference type="GO" id="GO:0032259">
    <property type="term" value="P:methylation"/>
    <property type="evidence" value="ECO:0007669"/>
    <property type="project" value="UniProtKB-KW"/>
</dbReference>
<keyword evidence="1" id="KW-0489">Methyltransferase</keyword>
<dbReference type="KEGG" id="amon:H9L24_17750"/>
<dbReference type="Pfam" id="PF13489">
    <property type="entry name" value="Methyltransf_23"/>
    <property type="match status" value="1"/>
</dbReference>
<dbReference type="InterPro" id="IPR029063">
    <property type="entry name" value="SAM-dependent_MTases_sf"/>
</dbReference>
<dbReference type="GO" id="GO:0008168">
    <property type="term" value="F:methyltransferase activity"/>
    <property type="evidence" value="ECO:0007669"/>
    <property type="project" value="UniProtKB-KW"/>
</dbReference>
<evidence type="ECO:0000313" key="1">
    <source>
        <dbReference type="EMBL" id="QNP61404.1"/>
    </source>
</evidence>
<gene>
    <name evidence="1" type="ORF">H9L24_17750</name>
</gene>
<dbReference type="Gene3D" id="3.40.50.150">
    <property type="entry name" value="Vaccinia Virus protein VP39"/>
    <property type="match status" value="1"/>
</dbReference>
<protein>
    <submittedName>
        <fullName evidence="1">Class I SAM-dependent methyltransferase</fullName>
    </submittedName>
</protein>
<dbReference type="CDD" id="cd02440">
    <property type="entry name" value="AdoMet_MTases"/>
    <property type="match status" value="1"/>
</dbReference>
<dbReference type="AlphaFoldDB" id="A0A7H0HLI8"/>
<accession>A0A7H0HLI8</accession>
<sequence>MQWNRCKGCQHVFRSGYYTEEALKIVFRGTNDNQVVGYDMEQQRYVSARMVEKVLPYQSSGGWLDVGFGNGSLLFTAQEYGFTPLGLDLRPTSVEQLKQFGIHAFCMDINQVELSPKVSVISMADVLEHMPYPKQGLASARRLLVDKGVLFISMPNLDSMIWRALDANRVNPYWGEIEHYHNFGRARMYALLSEFGFTPVRYGVSERYRACMEIIAVKN</sequence>
<dbReference type="SUPFAM" id="SSF53335">
    <property type="entry name" value="S-adenosyl-L-methionine-dependent methyltransferases"/>
    <property type="match status" value="1"/>
</dbReference>
<name>A0A7H0HLI8_9BURK</name>
<keyword evidence="1" id="KW-0808">Transferase</keyword>
<dbReference type="PANTHER" id="PTHR43861">
    <property type="entry name" value="TRANS-ACONITATE 2-METHYLTRANSFERASE-RELATED"/>
    <property type="match status" value="1"/>
</dbReference>
<organism evidence="1 2">
    <name type="scientific">Paenacidovorax monticola</name>
    <dbReference type="NCBI Taxonomy" id="1926868"/>
    <lineage>
        <taxon>Bacteria</taxon>
        <taxon>Pseudomonadati</taxon>
        <taxon>Pseudomonadota</taxon>
        <taxon>Betaproteobacteria</taxon>
        <taxon>Burkholderiales</taxon>
        <taxon>Comamonadaceae</taxon>
        <taxon>Paenacidovorax</taxon>
    </lineage>
</organism>
<dbReference type="Proteomes" id="UP000516057">
    <property type="component" value="Chromosome"/>
</dbReference>
<reference evidence="1 2" key="1">
    <citation type="submission" date="2020-08" db="EMBL/GenBank/DDBJ databases">
        <title>Genome sequence of Acidovorax monticola KACC 19171T.</title>
        <authorList>
            <person name="Hyun D.-W."/>
            <person name="Bae J.-W."/>
        </authorList>
    </citation>
    <scope>NUCLEOTIDE SEQUENCE [LARGE SCALE GENOMIC DNA]</scope>
    <source>
        <strain evidence="1 2">KACC 19171</strain>
    </source>
</reference>